<keyword evidence="2" id="KW-1185">Reference proteome</keyword>
<dbReference type="RefSeq" id="WP_133849428.1">
    <property type="nucleotide sequence ID" value="NZ_SNXZ01000002.1"/>
</dbReference>
<protein>
    <submittedName>
        <fullName evidence="1">Phage tail-like protein</fullName>
    </submittedName>
</protein>
<dbReference type="AlphaFoldDB" id="A0A4R6SGW3"/>
<dbReference type="OrthoDB" id="4220803at2"/>
<organism evidence="1 2">
    <name type="scientific">Labedaea rhizosphaerae</name>
    <dbReference type="NCBI Taxonomy" id="598644"/>
    <lineage>
        <taxon>Bacteria</taxon>
        <taxon>Bacillati</taxon>
        <taxon>Actinomycetota</taxon>
        <taxon>Actinomycetes</taxon>
        <taxon>Pseudonocardiales</taxon>
        <taxon>Pseudonocardiaceae</taxon>
        <taxon>Labedaea</taxon>
    </lineage>
</organism>
<evidence type="ECO:0000313" key="2">
    <source>
        <dbReference type="Proteomes" id="UP000295444"/>
    </source>
</evidence>
<dbReference type="Pfam" id="PF09684">
    <property type="entry name" value="Tail_P2_I"/>
    <property type="match status" value="1"/>
</dbReference>
<accession>A0A4R6SGW3</accession>
<comment type="caution">
    <text evidence="1">The sequence shown here is derived from an EMBL/GenBank/DDBJ whole genome shotgun (WGS) entry which is preliminary data.</text>
</comment>
<evidence type="ECO:0000313" key="1">
    <source>
        <dbReference type="EMBL" id="TDQ00760.1"/>
    </source>
</evidence>
<name>A0A4R6SGW3_LABRH</name>
<sequence length="180" mass="19856">MNRPNGPGWLLGQLPPAMGRDKVIAGFVQAFEEIADSVREQVDDIEYEVDVNHASPEMLAYLASWVGLDIDAALVAADDPDTRDAQRRLIRAVGKALVWRGTRRGLETLLEALTDSRVDVFDSGGVFAPDDRIPPADDRVVIELDHTGMLTRQQVLAFLADELPVGARVELRIRSEQEPS</sequence>
<proteinExistence type="predicted"/>
<dbReference type="EMBL" id="SNXZ01000002">
    <property type="protein sequence ID" value="TDQ00760.1"/>
    <property type="molecule type" value="Genomic_DNA"/>
</dbReference>
<dbReference type="InterPro" id="IPR006521">
    <property type="entry name" value="Tail_protein_I"/>
</dbReference>
<gene>
    <name evidence="1" type="ORF">EV186_102626</name>
</gene>
<dbReference type="Proteomes" id="UP000295444">
    <property type="component" value="Unassembled WGS sequence"/>
</dbReference>
<reference evidence="1 2" key="1">
    <citation type="submission" date="2019-03" db="EMBL/GenBank/DDBJ databases">
        <title>Genomic Encyclopedia of Type Strains, Phase IV (KMG-IV): sequencing the most valuable type-strain genomes for metagenomic binning, comparative biology and taxonomic classification.</title>
        <authorList>
            <person name="Goeker M."/>
        </authorList>
    </citation>
    <scope>NUCLEOTIDE SEQUENCE [LARGE SCALE GENOMIC DNA]</scope>
    <source>
        <strain evidence="1 2">DSM 45361</strain>
    </source>
</reference>